<evidence type="ECO:0000259" key="9">
    <source>
        <dbReference type="PROSITE" id="PS51394"/>
    </source>
</evidence>
<proteinExistence type="inferred from homology"/>
<keyword evidence="7" id="KW-0539">Nucleus</keyword>
<protein>
    <recommendedName>
        <fullName evidence="13">Phospholipase A-2-activating protein</fullName>
    </recommendedName>
</protein>
<evidence type="ECO:0000256" key="4">
    <source>
        <dbReference type="ARBA" id="ARBA00022490"/>
    </source>
</evidence>
<dbReference type="GO" id="GO:0005737">
    <property type="term" value="C:cytoplasm"/>
    <property type="evidence" value="ECO:0007669"/>
    <property type="project" value="UniProtKB-SubCell"/>
</dbReference>
<dbReference type="InterPro" id="IPR038122">
    <property type="entry name" value="PFU_sf"/>
</dbReference>
<dbReference type="GO" id="GO:0043161">
    <property type="term" value="P:proteasome-mediated ubiquitin-dependent protein catabolic process"/>
    <property type="evidence" value="ECO:0007669"/>
    <property type="project" value="TreeGrafter"/>
</dbReference>
<keyword evidence="6" id="KW-0677">Repeat</keyword>
<dbReference type="GO" id="GO:0043130">
    <property type="term" value="F:ubiquitin binding"/>
    <property type="evidence" value="ECO:0007669"/>
    <property type="project" value="TreeGrafter"/>
</dbReference>
<dbReference type="InterPro" id="IPR013535">
    <property type="entry name" value="PUL_dom"/>
</dbReference>
<evidence type="ECO:0000313" key="12">
    <source>
        <dbReference type="Proteomes" id="UP001353858"/>
    </source>
</evidence>
<dbReference type="Gene3D" id="2.130.10.10">
    <property type="entry name" value="YVTN repeat-like/Quinoprotein amine dehydrogenase"/>
    <property type="match status" value="1"/>
</dbReference>
<gene>
    <name evidence="11" type="ORF">RN001_012203</name>
</gene>
<keyword evidence="5 8" id="KW-0853">WD repeat</keyword>
<dbReference type="PANTHER" id="PTHR19849:SF0">
    <property type="entry name" value="PHOSPHOLIPASE A-2-ACTIVATING PROTEIN"/>
    <property type="match status" value="1"/>
</dbReference>
<organism evidence="11 12">
    <name type="scientific">Aquatica leii</name>
    <dbReference type="NCBI Taxonomy" id="1421715"/>
    <lineage>
        <taxon>Eukaryota</taxon>
        <taxon>Metazoa</taxon>
        <taxon>Ecdysozoa</taxon>
        <taxon>Arthropoda</taxon>
        <taxon>Hexapoda</taxon>
        <taxon>Insecta</taxon>
        <taxon>Pterygota</taxon>
        <taxon>Neoptera</taxon>
        <taxon>Endopterygota</taxon>
        <taxon>Coleoptera</taxon>
        <taxon>Polyphaga</taxon>
        <taxon>Elateriformia</taxon>
        <taxon>Elateroidea</taxon>
        <taxon>Lampyridae</taxon>
        <taxon>Luciolinae</taxon>
        <taxon>Aquatica</taxon>
    </lineage>
</organism>
<evidence type="ECO:0000256" key="3">
    <source>
        <dbReference type="ARBA" id="ARBA00008495"/>
    </source>
</evidence>
<evidence type="ECO:0000259" key="10">
    <source>
        <dbReference type="PROSITE" id="PS51396"/>
    </source>
</evidence>
<dbReference type="Pfam" id="PF08324">
    <property type="entry name" value="PUL"/>
    <property type="match status" value="1"/>
</dbReference>
<feature type="domain" description="PFU" evidence="9">
    <location>
        <begin position="368"/>
        <end position="465"/>
    </location>
</feature>
<dbReference type="PROSITE" id="PS51396">
    <property type="entry name" value="PUL"/>
    <property type="match status" value="1"/>
</dbReference>
<evidence type="ECO:0000256" key="2">
    <source>
        <dbReference type="ARBA" id="ARBA00004496"/>
    </source>
</evidence>
<sequence length="783" mass="86999">MSKPFKLSASLHGHSLDVRSISVTSKNGIISGSRDKTAKLWIPNEFSNGYIESMTYKDQKNFVGSVLHLEPTPEFPGGLVITGGNDHVIFVYKTHEPFSTMSFKEHSNTVCCLSKGIELNTFLSSSWDNTAKLWNLLNGTALATFSGHTAAIWSVIQLHNKNVVTASADKTIGIFSKEGFRINTLQGHTDCVRDLADFPELKYFISVSNDASIKVWSYDGSNLDTYYGHTNYIYSICRNNAGGNNCFVTSDEDRTVRYWKDGLNTETFQLPAQSVWKVACLSNGDIVTGSSDSVVRIFTQDESRIIGDDALKAFEDEVSALTKQSMQEIGGYKISDLPGKEALYEPGKKAGQMKMIREPQGVVAYTWVDEGESSHWEKVGDVLGSADPNAGSKTTFEGKPYDFVFTVDVEDGKPPLKLPYNKGEDPYTAAHKFLEKNMLPAAYLDQVVNFILTNSAEANNTPVNPNYVDPFTGASRYTPMASATTSGNSGVNMDPFTGGSSYSSSLGSNTQNRQVENHYFPLKEYRSFDGGDPKVILGKLKEFNAKAGNGAVDEATLEKICSYCNGSVKDELSLDAFINLLNWSDDIVFPVLDILRLMVKFSDNNNILFTKDNGNIIKKLKYYISSDCKTPNCTLVAFRALCNMFLQTTSEQLIFQHRLDLLENITSLNQINKNVEIALTTFLLNLSILSIKFEDEFGILLLTNVVPDMVIALNDCEAQFRGLIAIGTLLTVGNADQKKLIKEKMFENTKFLEKLYEWSQNHSNDAEMKRRNCAKQVLLYTNV</sequence>
<dbReference type="InterPro" id="IPR001680">
    <property type="entry name" value="WD40_rpt"/>
</dbReference>
<comment type="caution">
    <text evidence="11">The sequence shown here is derived from an EMBL/GenBank/DDBJ whole genome shotgun (WGS) entry which is preliminary data.</text>
</comment>
<dbReference type="Gene3D" id="3.10.20.870">
    <property type="entry name" value="PFU (PLAA family ubiquitin binding), C-terminal domain"/>
    <property type="match status" value="1"/>
</dbReference>
<dbReference type="Pfam" id="PF09070">
    <property type="entry name" value="PFU"/>
    <property type="match status" value="1"/>
</dbReference>
<dbReference type="InterPro" id="IPR015155">
    <property type="entry name" value="PFU"/>
</dbReference>
<dbReference type="InterPro" id="IPR036322">
    <property type="entry name" value="WD40_repeat_dom_sf"/>
</dbReference>
<dbReference type="InterPro" id="IPR015943">
    <property type="entry name" value="WD40/YVTN_repeat-like_dom_sf"/>
</dbReference>
<evidence type="ECO:0000256" key="5">
    <source>
        <dbReference type="ARBA" id="ARBA00022574"/>
    </source>
</evidence>
<evidence type="ECO:0000256" key="6">
    <source>
        <dbReference type="ARBA" id="ARBA00022737"/>
    </source>
</evidence>
<feature type="domain" description="PUL" evidence="10">
    <location>
        <begin position="518"/>
        <end position="780"/>
    </location>
</feature>
<evidence type="ECO:0000256" key="8">
    <source>
        <dbReference type="PROSITE-ProRule" id="PRU00221"/>
    </source>
</evidence>
<accession>A0AAN7P700</accession>
<comment type="similarity">
    <text evidence="3">Belongs to the WD repeat PLAP family.</text>
</comment>
<feature type="repeat" description="WD" evidence="8">
    <location>
        <begin position="185"/>
        <end position="217"/>
    </location>
</feature>
<dbReference type="FunFam" id="2.130.10.10:FF:000175">
    <property type="entry name" value="Phospholipase A-2-activating protein"/>
    <property type="match status" value="1"/>
</dbReference>
<dbReference type="SUPFAM" id="SSF48371">
    <property type="entry name" value="ARM repeat"/>
    <property type="match status" value="1"/>
</dbReference>
<feature type="repeat" description="WD" evidence="8">
    <location>
        <begin position="11"/>
        <end position="41"/>
    </location>
</feature>
<dbReference type="PROSITE" id="PS50082">
    <property type="entry name" value="WD_REPEATS_2"/>
    <property type="match status" value="3"/>
</dbReference>
<dbReference type="AlphaFoldDB" id="A0AAN7P700"/>
<dbReference type="PROSITE" id="PS51394">
    <property type="entry name" value="PFU"/>
    <property type="match status" value="1"/>
</dbReference>
<name>A0AAN7P700_9COLE</name>
<dbReference type="InterPro" id="IPR016024">
    <property type="entry name" value="ARM-type_fold"/>
</dbReference>
<dbReference type="GO" id="GO:0005634">
    <property type="term" value="C:nucleus"/>
    <property type="evidence" value="ECO:0007669"/>
    <property type="project" value="UniProtKB-SubCell"/>
</dbReference>
<evidence type="ECO:0008006" key="13">
    <source>
        <dbReference type="Google" id="ProtNLM"/>
    </source>
</evidence>
<evidence type="ECO:0000256" key="7">
    <source>
        <dbReference type="ARBA" id="ARBA00023242"/>
    </source>
</evidence>
<dbReference type="Pfam" id="PF00400">
    <property type="entry name" value="WD40"/>
    <property type="match status" value="5"/>
</dbReference>
<keyword evidence="12" id="KW-1185">Reference proteome</keyword>
<evidence type="ECO:0000313" key="11">
    <source>
        <dbReference type="EMBL" id="KAK4875781.1"/>
    </source>
</evidence>
<dbReference type="Gene3D" id="1.25.10.10">
    <property type="entry name" value="Leucine-rich Repeat Variant"/>
    <property type="match status" value="1"/>
</dbReference>
<keyword evidence="4" id="KW-0963">Cytoplasm</keyword>
<dbReference type="Proteomes" id="UP001353858">
    <property type="component" value="Unassembled WGS sequence"/>
</dbReference>
<comment type="subcellular location">
    <subcellularLocation>
        <location evidence="2">Cytoplasm</location>
    </subcellularLocation>
    <subcellularLocation>
        <location evidence="1">Nucleus</location>
    </subcellularLocation>
</comment>
<evidence type="ECO:0000256" key="1">
    <source>
        <dbReference type="ARBA" id="ARBA00004123"/>
    </source>
</evidence>
<dbReference type="GO" id="GO:0010992">
    <property type="term" value="P:ubiquitin recycling"/>
    <property type="evidence" value="ECO:0007669"/>
    <property type="project" value="TreeGrafter"/>
</dbReference>
<reference evidence="12" key="1">
    <citation type="submission" date="2023-01" db="EMBL/GenBank/DDBJ databases">
        <title>Key to firefly adult light organ development and bioluminescence: homeobox transcription factors regulate luciferase expression and transportation to peroxisome.</title>
        <authorList>
            <person name="Fu X."/>
        </authorList>
    </citation>
    <scope>NUCLEOTIDE SEQUENCE [LARGE SCALE GENOMIC DNA]</scope>
</reference>
<dbReference type="PANTHER" id="PTHR19849">
    <property type="entry name" value="PHOSPHOLIPASE A-2-ACTIVATING PROTEIN"/>
    <property type="match status" value="1"/>
</dbReference>
<dbReference type="CDD" id="cd00200">
    <property type="entry name" value="WD40"/>
    <property type="match status" value="1"/>
</dbReference>
<dbReference type="InterPro" id="IPR011989">
    <property type="entry name" value="ARM-like"/>
</dbReference>
<feature type="repeat" description="WD" evidence="8">
    <location>
        <begin position="103"/>
        <end position="144"/>
    </location>
</feature>
<dbReference type="SMART" id="SM00320">
    <property type="entry name" value="WD40"/>
    <property type="match status" value="7"/>
</dbReference>
<dbReference type="EMBL" id="JARPUR010000005">
    <property type="protein sequence ID" value="KAK4875781.1"/>
    <property type="molecule type" value="Genomic_DNA"/>
</dbReference>
<dbReference type="SUPFAM" id="SSF50978">
    <property type="entry name" value="WD40 repeat-like"/>
    <property type="match status" value="1"/>
</dbReference>
<dbReference type="PROSITE" id="PS50294">
    <property type="entry name" value="WD_REPEATS_REGION"/>
    <property type="match status" value="1"/>
</dbReference>